<protein>
    <submittedName>
        <fullName evidence="1">Uncharacterized protein</fullName>
    </submittedName>
</protein>
<evidence type="ECO:0000313" key="1">
    <source>
        <dbReference type="EMBL" id="MDP9868674.1"/>
    </source>
</evidence>
<evidence type="ECO:0000313" key="2">
    <source>
        <dbReference type="Proteomes" id="UP001230426"/>
    </source>
</evidence>
<proteinExistence type="predicted"/>
<reference evidence="1 2" key="1">
    <citation type="submission" date="2023-07" db="EMBL/GenBank/DDBJ databases">
        <title>Sequencing the genomes of 1000 actinobacteria strains.</title>
        <authorList>
            <person name="Klenk H.-P."/>
        </authorList>
    </citation>
    <scope>NUCLEOTIDE SEQUENCE [LARGE SCALE GENOMIC DNA]</scope>
    <source>
        <strain evidence="1 2">DSM 44109</strain>
    </source>
</reference>
<sequence length="55" mass="6125">MDGVGKEAKRLAVRAEERLLWALRREQEAAESTEALRELRADMGCRVGSDRGALP</sequence>
<organism evidence="1 2">
    <name type="scientific">Streptosporangium brasiliense</name>
    <dbReference type="NCBI Taxonomy" id="47480"/>
    <lineage>
        <taxon>Bacteria</taxon>
        <taxon>Bacillati</taxon>
        <taxon>Actinomycetota</taxon>
        <taxon>Actinomycetes</taxon>
        <taxon>Streptosporangiales</taxon>
        <taxon>Streptosporangiaceae</taxon>
        <taxon>Streptosporangium</taxon>
    </lineage>
</organism>
<dbReference type="EMBL" id="JAUSRB010000002">
    <property type="protein sequence ID" value="MDP9868674.1"/>
    <property type="molecule type" value="Genomic_DNA"/>
</dbReference>
<comment type="caution">
    <text evidence="1">The sequence shown here is derived from an EMBL/GenBank/DDBJ whole genome shotgun (WGS) entry which is preliminary data.</text>
</comment>
<dbReference type="Proteomes" id="UP001230426">
    <property type="component" value="Unassembled WGS sequence"/>
</dbReference>
<dbReference type="RefSeq" id="WP_306871802.1">
    <property type="nucleotide sequence ID" value="NZ_JAUSRB010000002.1"/>
</dbReference>
<accession>A0ABT9RHB8</accession>
<gene>
    <name evidence="1" type="ORF">J2S55_007940</name>
</gene>
<name>A0ABT9RHB8_9ACTN</name>
<keyword evidence="2" id="KW-1185">Reference proteome</keyword>